<dbReference type="OrthoDB" id="9809586at2"/>
<reference evidence="3" key="1">
    <citation type="submission" date="2016-10" db="EMBL/GenBank/DDBJ databases">
        <authorList>
            <person name="Varghese N."/>
            <person name="Submissions S."/>
        </authorList>
    </citation>
    <scope>NUCLEOTIDE SEQUENCE [LARGE SCALE GENOMIC DNA]</scope>
    <source>
        <strain evidence="3">CGMCC 1.10369</strain>
    </source>
</reference>
<dbReference type="STRING" id="745820.SAMN04488053_11089"/>
<feature type="domain" description="NAD-dependent epimerase/dehydratase" evidence="1">
    <location>
        <begin position="4"/>
        <end position="214"/>
    </location>
</feature>
<dbReference type="InterPro" id="IPR001509">
    <property type="entry name" value="Epimerase_deHydtase"/>
</dbReference>
<dbReference type="InterPro" id="IPR036291">
    <property type="entry name" value="NAD(P)-bd_dom_sf"/>
</dbReference>
<gene>
    <name evidence="2" type="ORF">SAMN04488053_11089</name>
</gene>
<evidence type="ECO:0000313" key="2">
    <source>
        <dbReference type="EMBL" id="SDO29092.1"/>
    </source>
</evidence>
<dbReference type="SUPFAM" id="SSF51735">
    <property type="entry name" value="NAD(P)-binding Rossmann-fold domains"/>
    <property type="match status" value="1"/>
</dbReference>
<dbReference type="Pfam" id="PF01370">
    <property type="entry name" value="Epimerase"/>
    <property type="match status" value="1"/>
</dbReference>
<protein>
    <submittedName>
        <fullName evidence="2">Nucleoside-diphosphate-sugar epimerase</fullName>
    </submittedName>
</protein>
<name>A0A1H0ICH5_9BACI</name>
<dbReference type="Proteomes" id="UP000198778">
    <property type="component" value="Unassembled WGS sequence"/>
</dbReference>
<dbReference type="PANTHER" id="PTHR43245">
    <property type="entry name" value="BIFUNCTIONAL POLYMYXIN RESISTANCE PROTEIN ARNA"/>
    <property type="match status" value="1"/>
</dbReference>
<sequence>MHNVLILGGTRFFGKRLVKKLEEKGIEVTIATRGEKDISFSKKAKHVKVDRFNRKSMEEAFQDTVWDAVYDQICFSPDDAQDAVDIFQGKTKKYIFTSTLSVYDMNDKGEKVESDFNPYSYQLKKGRKEKFEYGEGKRLAEAVFFQKADFPVTAVRPPIVLGEDDYTERLHDHIRRVINQEKIGIDNLEAKLSFVDSDDLADFLMWAGEKDVTGPVNASSPDQLTLAEFIKEVEKAVEKKAVITSSTEGKASPMNFPVSFYQSVQKAEEWGYQFKSLSDWFPPLVRLLAEKEIQ</sequence>
<proteinExistence type="predicted"/>
<dbReference type="EMBL" id="FNIL01000010">
    <property type="protein sequence ID" value="SDO29092.1"/>
    <property type="molecule type" value="Genomic_DNA"/>
</dbReference>
<dbReference type="AlphaFoldDB" id="A0A1H0ICH5"/>
<evidence type="ECO:0000259" key="1">
    <source>
        <dbReference type="Pfam" id="PF01370"/>
    </source>
</evidence>
<accession>A0A1H0ICH5</accession>
<evidence type="ECO:0000313" key="3">
    <source>
        <dbReference type="Proteomes" id="UP000198778"/>
    </source>
</evidence>
<keyword evidence="3" id="KW-1185">Reference proteome</keyword>
<dbReference type="Gene3D" id="3.40.50.720">
    <property type="entry name" value="NAD(P)-binding Rossmann-like Domain"/>
    <property type="match status" value="1"/>
</dbReference>
<organism evidence="2 3">
    <name type="scientific">Alkalicoccus daliensis</name>
    <dbReference type="NCBI Taxonomy" id="745820"/>
    <lineage>
        <taxon>Bacteria</taxon>
        <taxon>Bacillati</taxon>
        <taxon>Bacillota</taxon>
        <taxon>Bacilli</taxon>
        <taxon>Bacillales</taxon>
        <taxon>Bacillaceae</taxon>
        <taxon>Alkalicoccus</taxon>
    </lineage>
</organism>
<dbReference type="InterPro" id="IPR050177">
    <property type="entry name" value="Lipid_A_modif_metabolic_enz"/>
</dbReference>
<dbReference type="RefSeq" id="WP_090843578.1">
    <property type="nucleotide sequence ID" value="NZ_FNIL01000010.1"/>
</dbReference>